<feature type="transmembrane region" description="Helical" evidence="9">
    <location>
        <begin position="173"/>
        <end position="194"/>
    </location>
</feature>
<dbReference type="Proteomes" id="UP001292094">
    <property type="component" value="Unassembled WGS sequence"/>
</dbReference>
<dbReference type="PANTHER" id="PTHR11003:SF334">
    <property type="entry name" value="FI03418P"/>
    <property type="match status" value="1"/>
</dbReference>
<keyword evidence="12" id="KW-1185">Reference proteome</keyword>
<evidence type="ECO:0000256" key="1">
    <source>
        <dbReference type="ARBA" id="ARBA00004141"/>
    </source>
</evidence>
<keyword evidence="5" id="KW-0406">Ion transport</keyword>
<feature type="compositionally biased region" description="Low complexity" evidence="8">
    <location>
        <begin position="256"/>
        <end position="266"/>
    </location>
</feature>
<evidence type="ECO:0000256" key="2">
    <source>
        <dbReference type="ARBA" id="ARBA00022448"/>
    </source>
</evidence>
<evidence type="ECO:0000256" key="6">
    <source>
        <dbReference type="ARBA" id="ARBA00023136"/>
    </source>
</evidence>
<comment type="subcellular location">
    <subcellularLocation>
        <location evidence="1">Membrane</location>
        <topology evidence="1">Multi-pass membrane protein</topology>
    </subcellularLocation>
</comment>
<evidence type="ECO:0000256" key="3">
    <source>
        <dbReference type="ARBA" id="ARBA00022692"/>
    </source>
</evidence>
<feature type="region of interest" description="Disordered" evidence="8">
    <location>
        <begin position="250"/>
        <end position="276"/>
    </location>
</feature>
<dbReference type="GO" id="GO:0030322">
    <property type="term" value="P:stabilization of membrane potential"/>
    <property type="evidence" value="ECO:0007669"/>
    <property type="project" value="TreeGrafter"/>
</dbReference>
<dbReference type="AlphaFoldDB" id="A0AAE1U2B5"/>
<feature type="transmembrane region" description="Helical" evidence="9">
    <location>
        <begin position="103"/>
        <end position="127"/>
    </location>
</feature>
<proteinExistence type="predicted"/>
<feature type="transmembrane region" description="Helical" evidence="9">
    <location>
        <begin position="38"/>
        <end position="60"/>
    </location>
</feature>
<dbReference type="PANTHER" id="PTHR11003">
    <property type="entry name" value="POTASSIUM CHANNEL, SUBFAMILY K"/>
    <property type="match status" value="1"/>
</dbReference>
<comment type="caution">
    <text evidence="11">The sequence shown here is derived from an EMBL/GenBank/DDBJ whole genome shotgun (WGS) entry which is preliminary data.</text>
</comment>
<dbReference type="Gene3D" id="1.10.287.70">
    <property type="match status" value="2"/>
</dbReference>
<dbReference type="SUPFAM" id="SSF81324">
    <property type="entry name" value="Voltage-gated potassium channels"/>
    <property type="match status" value="1"/>
</dbReference>
<evidence type="ECO:0000256" key="7">
    <source>
        <dbReference type="ARBA" id="ARBA00023303"/>
    </source>
</evidence>
<keyword evidence="6 9" id="KW-0472">Membrane</keyword>
<dbReference type="InterPro" id="IPR003280">
    <property type="entry name" value="2pore_dom_K_chnl"/>
</dbReference>
<dbReference type="InterPro" id="IPR013099">
    <property type="entry name" value="K_chnl_dom"/>
</dbReference>
<feature type="domain" description="Potassium channel" evidence="10">
    <location>
        <begin position="115"/>
        <end position="198"/>
    </location>
</feature>
<dbReference type="GO" id="GO:0015271">
    <property type="term" value="F:outward rectifier potassium channel activity"/>
    <property type="evidence" value="ECO:0007669"/>
    <property type="project" value="TreeGrafter"/>
</dbReference>
<evidence type="ECO:0000256" key="4">
    <source>
        <dbReference type="ARBA" id="ARBA00022989"/>
    </source>
</evidence>
<protein>
    <recommendedName>
        <fullName evidence="10">Potassium channel domain-containing protein</fullName>
    </recommendedName>
</protein>
<keyword evidence="4 9" id="KW-1133">Transmembrane helix</keyword>
<dbReference type="Pfam" id="PF07885">
    <property type="entry name" value="Ion_trans_2"/>
    <property type="match status" value="1"/>
</dbReference>
<evidence type="ECO:0000256" key="5">
    <source>
        <dbReference type="ARBA" id="ARBA00023065"/>
    </source>
</evidence>
<evidence type="ECO:0000313" key="11">
    <source>
        <dbReference type="EMBL" id="KAK4307533.1"/>
    </source>
</evidence>
<feature type="transmembrane region" description="Helical" evidence="9">
    <location>
        <begin position="139"/>
        <end position="161"/>
    </location>
</feature>
<keyword evidence="2" id="KW-0813">Transport</keyword>
<reference evidence="11" key="1">
    <citation type="submission" date="2023-11" db="EMBL/GenBank/DDBJ databases">
        <title>Genome assemblies of two species of porcelain crab, Petrolisthes cinctipes and Petrolisthes manimaculis (Anomura: Porcellanidae).</title>
        <authorList>
            <person name="Angst P."/>
        </authorList>
    </citation>
    <scope>NUCLEOTIDE SEQUENCE</scope>
    <source>
        <strain evidence="11">PB745_02</strain>
        <tissue evidence="11">Gill</tissue>
    </source>
</reference>
<organism evidence="11 12">
    <name type="scientific">Petrolisthes manimaculis</name>
    <dbReference type="NCBI Taxonomy" id="1843537"/>
    <lineage>
        <taxon>Eukaryota</taxon>
        <taxon>Metazoa</taxon>
        <taxon>Ecdysozoa</taxon>
        <taxon>Arthropoda</taxon>
        <taxon>Crustacea</taxon>
        <taxon>Multicrustacea</taxon>
        <taxon>Malacostraca</taxon>
        <taxon>Eumalacostraca</taxon>
        <taxon>Eucarida</taxon>
        <taxon>Decapoda</taxon>
        <taxon>Pleocyemata</taxon>
        <taxon>Anomura</taxon>
        <taxon>Galatheoidea</taxon>
        <taxon>Porcellanidae</taxon>
        <taxon>Petrolisthes</taxon>
    </lineage>
</organism>
<gene>
    <name evidence="11" type="ORF">Pmani_020680</name>
</gene>
<evidence type="ECO:0000256" key="9">
    <source>
        <dbReference type="SAM" id="Phobius"/>
    </source>
</evidence>
<sequence>MPPPKAFRSLRQTMEAKNVGKSKGSCCKTFARILFSHVGLLVLVTIYAVLGAYLFIWLELDAEDARRENKRRVYDNMAGSLSYIVDLFWYKNKQNLTRTEFHAMIQVPITVNLCVIFVYLLAGGVLFSWWEGWRQIQSVYFTFITLTTIGFGDLVPGNSFLDLSDGLMAAFKMAVTVAYCLFGMALLSMCINLMQEQLVLKTRLMLTELGIMEEEIDPMEKYKYTKSQRGTVLETDRDHDGNKRLSLLNINEGESTSRAPTSTSASYYRDNNRRPPSRISIIREEGGV</sequence>
<name>A0AAE1U2B5_9EUCA</name>
<evidence type="ECO:0000259" key="10">
    <source>
        <dbReference type="Pfam" id="PF07885"/>
    </source>
</evidence>
<dbReference type="EMBL" id="JAWZYT010001992">
    <property type="protein sequence ID" value="KAK4307533.1"/>
    <property type="molecule type" value="Genomic_DNA"/>
</dbReference>
<keyword evidence="7" id="KW-0407">Ion channel</keyword>
<dbReference type="GO" id="GO:0022841">
    <property type="term" value="F:potassium ion leak channel activity"/>
    <property type="evidence" value="ECO:0007669"/>
    <property type="project" value="TreeGrafter"/>
</dbReference>
<evidence type="ECO:0000313" key="12">
    <source>
        <dbReference type="Proteomes" id="UP001292094"/>
    </source>
</evidence>
<dbReference type="GO" id="GO:0005886">
    <property type="term" value="C:plasma membrane"/>
    <property type="evidence" value="ECO:0007669"/>
    <property type="project" value="TreeGrafter"/>
</dbReference>
<accession>A0AAE1U2B5</accession>
<keyword evidence="3 9" id="KW-0812">Transmembrane</keyword>
<evidence type="ECO:0000256" key="8">
    <source>
        <dbReference type="SAM" id="MobiDB-lite"/>
    </source>
</evidence>
<feature type="transmembrane region" description="Helical" evidence="9">
    <location>
        <begin position="72"/>
        <end position="91"/>
    </location>
</feature>